<evidence type="ECO:0000313" key="1">
    <source>
        <dbReference type="EMBL" id="KAF5196809.1"/>
    </source>
</evidence>
<name>A0A7J6WHH2_THATH</name>
<dbReference type="EMBL" id="JABWDY010015489">
    <property type="protein sequence ID" value="KAF5196809.1"/>
    <property type="molecule type" value="Genomic_DNA"/>
</dbReference>
<dbReference type="PANTHER" id="PTHR35095">
    <property type="entry name" value="OS05G0143300 PROTEIN"/>
    <property type="match status" value="1"/>
</dbReference>
<reference evidence="1 2" key="1">
    <citation type="submission" date="2020-06" db="EMBL/GenBank/DDBJ databases">
        <title>Transcriptomic and genomic resources for Thalictrum thalictroides and T. hernandezii: Facilitating candidate gene discovery in an emerging model plant lineage.</title>
        <authorList>
            <person name="Arias T."/>
            <person name="Riano-Pachon D.M."/>
            <person name="Di Stilio V.S."/>
        </authorList>
    </citation>
    <scope>NUCLEOTIDE SEQUENCE [LARGE SCALE GENOMIC DNA]</scope>
    <source>
        <strain evidence="2">cv. WT478/WT964</strain>
        <tissue evidence="1">Leaves</tissue>
    </source>
</reference>
<proteinExistence type="predicted"/>
<dbReference type="AlphaFoldDB" id="A0A7J6WHH2"/>
<protein>
    <submittedName>
        <fullName evidence="1">Helicase</fullName>
    </submittedName>
</protein>
<comment type="caution">
    <text evidence="1">The sequence shown here is derived from an EMBL/GenBank/DDBJ whole genome shotgun (WGS) entry which is preliminary data.</text>
</comment>
<accession>A0A7J6WHH2</accession>
<dbReference type="OrthoDB" id="1918704at2759"/>
<dbReference type="PANTHER" id="PTHR35095:SF1">
    <property type="entry name" value="OS05G0143300 PROTEIN"/>
    <property type="match status" value="1"/>
</dbReference>
<keyword evidence="1" id="KW-0378">Hydrolase</keyword>
<dbReference type="Proteomes" id="UP000554482">
    <property type="component" value="Unassembled WGS sequence"/>
</dbReference>
<sequence length="422" mass="47844">MATSAYPSGLFHQEQSFFREYQTLLPSPERRIEISRPGHLIRSRMLEDPRKGMGWMLESDQYVKLDSTIRRPVLIDVQEIRPDSLLFSFGIADKCTSQQSISRFLRSGPSEAEREEMDFSLLSDIGGLGTCNIFMHRPNTPMEHRFCLVRHDEYQSSLVHPKSELCSKTPPVDFIENLSSNLKTTAQDQVSFSRTKPEMEDLRSIIEELYPPNNSAKLRNQPLLVPYFTRTEASEATENTQGFSSKLQSVTINPLKSPKKIKLNVSPKKRNCRKAGKERDLYKRSYFHACESLLSLVLDKRHGNTVMFSLTKSDPEIPQVLNQFSAGIAGTGLAILLSVVCKVAGGRVPFCASKLLNTGFGFGLVWLSWAVNKLRDSVIFISKNSSKAGVKDKEMIRRVDKSVKEMFFRAATVMVIWMLRFA</sequence>
<keyword evidence="2" id="KW-1185">Reference proteome</keyword>
<gene>
    <name evidence="1" type="ORF">FRX31_013604</name>
</gene>
<keyword evidence="1" id="KW-0547">Nucleotide-binding</keyword>
<keyword evidence="1" id="KW-0067">ATP-binding</keyword>
<organism evidence="1 2">
    <name type="scientific">Thalictrum thalictroides</name>
    <name type="common">Rue-anemone</name>
    <name type="synonym">Anemone thalictroides</name>
    <dbReference type="NCBI Taxonomy" id="46969"/>
    <lineage>
        <taxon>Eukaryota</taxon>
        <taxon>Viridiplantae</taxon>
        <taxon>Streptophyta</taxon>
        <taxon>Embryophyta</taxon>
        <taxon>Tracheophyta</taxon>
        <taxon>Spermatophyta</taxon>
        <taxon>Magnoliopsida</taxon>
        <taxon>Ranunculales</taxon>
        <taxon>Ranunculaceae</taxon>
        <taxon>Thalictroideae</taxon>
        <taxon>Thalictrum</taxon>
    </lineage>
</organism>
<keyword evidence="1" id="KW-0347">Helicase</keyword>
<dbReference type="GO" id="GO:0004386">
    <property type="term" value="F:helicase activity"/>
    <property type="evidence" value="ECO:0007669"/>
    <property type="project" value="UniProtKB-KW"/>
</dbReference>
<evidence type="ECO:0000313" key="2">
    <source>
        <dbReference type="Proteomes" id="UP000554482"/>
    </source>
</evidence>